<dbReference type="Gene3D" id="1.25.40.10">
    <property type="entry name" value="Tetratricopeptide repeat domain"/>
    <property type="match status" value="1"/>
</dbReference>
<evidence type="ECO:0000313" key="3">
    <source>
        <dbReference type="RefSeq" id="XP_038987293.1"/>
    </source>
</evidence>
<dbReference type="GeneID" id="103705186"/>
<dbReference type="GO" id="GO:0009658">
    <property type="term" value="P:chloroplast organization"/>
    <property type="evidence" value="ECO:0007669"/>
    <property type="project" value="InterPro"/>
</dbReference>
<dbReference type="InterPro" id="IPR002885">
    <property type="entry name" value="PPR_rpt"/>
</dbReference>
<accession>A0A8B9ATS0</accession>
<name>A0A8B9ATS0_PHODC</name>
<dbReference type="InterPro" id="IPR044190">
    <property type="entry name" value="THA8-like"/>
</dbReference>
<dbReference type="Pfam" id="PF13041">
    <property type="entry name" value="PPR_2"/>
    <property type="match status" value="1"/>
</dbReference>
<dbReference type="PANTHER" id="PTHR47594">
    <property type="entry name" value="PPR CONTAINING PLANT-LIKE PROTEIN"/>
    <property type="match status" value="1"/>
</dbReference>
<dbReference type="KEGG" id="pda:103705186"/>
<proteinExistence type="predicted"/>
<dbReference type="GO" id="GO:0000373">
    <property type="term" value="P:Group II intron splicing"/>
    <property type="evidence" value="ECO:0007669"/>
    <property type="project" value="InterPro"/>
</dbReference>
<dbReference type="PANTHER" id="PTHR47594:SF4">
    <property type="entry name" value="OS04G0475500 PROTEIN"/>
    <property type="match status" value="1"/>
</dbReference>
<dbReference type="AlphaFoldDB" id="A0A8B9ATS0"/>
<reference evidence="3" key="2">
    <citation type="submission" date="2025-08" db="UniProtKB">
        <authorList>
            <consortium name="RefSeq"/>
        </authorList>
    </citation>
    <scope>IDENTIFICATION</scope>
    <source>
        <tissue evidence="3">Young leaves</tissue>
    </source>
</reference>
<dbReference type="RefSeq" id="XP_038987293.1">
    <property type="nucleotide sequence ID" value="XM_039131365.1"/>
</dbReference>
<keyword evidence="2" id="KW-1185">Reference proteome</keyword>
<evidence type="ECO:0000256" key="1">
    <source>
        <dbReference type="ARBA" id="ARBA00022737"/>
    </source>
</evidence>
<organism evidence="2 3">
    <name type="scientific">Phoenix dactylifera</name>
    <name type="common">Date palm</name>
    <dbReference type="NCBI Taxonomy" id="42345"/>
    <lineage>
        <taxon>Eukaryota</taxon>
        <taxon>Viridiplantae</taxon>
        <taxon>Streptophyta</taxon>
        <taxon>Embryophyta</taxon>
        <taxon>Tracheophyta</taxon>
        <taxon>Spermatophyta</taxon>
        <taxon>Magnoliopsida</taxon>
        <taxon>Liliopsida</taxon>
        <taxon>Arecaceae</taxon>
        <taxon>Coryphoideae</taxon>
        <taxon>Phoeniceae</taxon>
        <taxon>Phoenix</taxon>
    </lineage>
</organism>
<dbReference type="GO" id="GO:0003723">
    <property type="term" value="F:RNA binding"/>
    <property type="evidence" value="ECO:0007669"/>
    <property type="project" value="InterPro"/>
</dbReference>
<evidence type="ECO:0000313" key="2">
    <source>
        <dbReference type="Proteomes" id="UP000228380"/>
    </source>
</evidence>
<dbReference type="Proteomes" id="UP000228380">
    <property type="component" value="Chromosome 11"/>
</dbReference>
<dbReference type="InterPro" id="IPR011990">
    <property type="entry name" value="TPR-like_helical_dom_sf"/>
</dbReference>
<reference evidence="2" key="1">
    <citation type="journal article" date="2019" name="Nat. Commun.">
        <title>Genome-wide association mapping of date palm fruit traits.</title>
        <authorList>
            <person name="Hazzouri K.M."/>
            <person name="Gros-Balthazard M."/>
            <person name="Flowers J.M."/>
            <person name="Copetti D."/>
            <person name="Lemansour A."/>
            <person name="Lebrun M."/>
            <person name="Masmoudi K."/>
            <person name="Ferrand S."/>
            <person name="Dhar M.I."/>
            <person name="Fresquez Z.A."/>
            <person name="Rosas U."/>
            <person name="Zhang J."/>
            <person name="Talag J."/>
            <person name="Lee S."/>
            <person name="Kudrna D."/>
            <person name="Powell R.F."/>
            <person name="Leitch I.J."/>
            <person name="Krueger R.R."/>
            <person name="Wing R.A."/>
            <person name="Amiri K.M.A."/>
            <person name="Purugganan M.D."/>
        </authorList>
    </citation>
    <scope>NUCLEOTIDE SEQUENCE [LARGE SCALE GENOMIC DNA]</scope>
    <source>
        <strain evidence="2">cv. Khalas</strain>
    </source>
</reference>
<gene>
    <name evidence="3" type="primary">LOC103705186</name>
</gene>
<dbReference type="OrthoDB" id="662260at2759"/>
<sequence length="255" mass="29376">MHSAVLCAPSLLRPNAKTQTLEDLHGRLWISEWPQTRRPGRMRVITMRDRSKNRKPTQRGRYLSIEAIQAVQALKRAKISGDDSLDRVLESKVRRLIKADTISVLRELLSQGEGFLALQVFEEVRKEHWYKPRLLAYADMIKVLASNDLLDKVELMCSYLKTERLEADTEGFNLLLETLLEFGFTQSAMDCYRLMKLWNSEPDESTFRILINGLESKGEMDLSIALRQEGEMYFGRPLEFLEKTEEMASTGVAES</sequence>
<protein>
    <submittedName>
        <fullName evidence="3">Pentatricopeptide repeat-containing protein At1g62350</fullName>
    </submittedName>
</protein>
<keyword evidence="1" id="KW-0677">Repeat</keyword>